<feature type="transmembrane region" description="Helical" evidence="1">
    <location>
        <begin position="203"/>
        <end position="220"/>
    </location>
</feature>
<gene>
    <name evidence="2" type="ORF">GCM10009554_79290</name>
</gene>
<sequence length="310" mass="33492">MNLDAAAKPLGDVFGGRFGLVNYLPFYGAALFLLVVIWAGAPGELRFGRAWSIAGGLGLGEVLLLTVALTVIGAATQPLQLGLVRLVEGYWPRRLDRLGGRLRRRHEERREAMVRAAALPERPEALTQDDLNRIGIAATTLAKRYPAKDAVRATAFGNALAAAEACAGARFGWDAVVAWPRLYPVLGERVREIVDDRRNTMDFSVRLCAVSLVTGAPGLVLLLSSGWWLFLALVPVAIGLLAYRGAVESAMAYGEAIEAAFDLHRFDLLAALHLPLPADQEAERKLAAELCASWRQGATVSTAYEHQGPK</sequence>
<keyword evidence="3" id="KW-1185">Reference proteome</keyword>
<evidence type="ECO:0000313" key="2">
    <source>
        <dbReference type="EMBL" id="GAA0962037.1"/>
    </source>
</evidence>
<proteinExistence type="predicted"/>
<name>A0ABN1RR67_9ACTN</name>
<organism evidence="2 3">
    <name type="scientific">Kribbella koreensis</name>
    <dbReference type="NCBI Taxonomy" id="57909"/>
    <lineage>
        <taxon>Bacteria</taxon>
        <taxon>Bacillati</taxon>
        <taxon>Actinomycetota</taxon>
        <taxon>Actinomycetes</taxon>
        <taxon>Propionibacteriales</taxon>
        <taxon>Kribbellaceae</taxon>
        <taxon>Kribbella</taxon>
    </lineage>
</organism>
<protein>
    <submittedName>
        <fullName evidence="2">Uncharacterized protein</fullName>
    </submittedName>
</protein>
<feature type="transmembrane region" description="Helical" evidence="1">
    <location>
        <begin position="20"/>
        <end position="41"/>
    </location>
</feature>
<dbReference type="EMBL" id="BAAAHK010000023">
    <property type="protein sequence ID" value="GAA0962037.1"/>
    <property type="molecule type" value="Genomic_DNA"/>
</dbReference>
<evidence type="ECO:0000313" key="3">
    <source>
        <dbReference type="Proteomes" id="UP001500542"/>
    </source>
</evidence>
<reference evidence="2 3" key="1">
    <citation type="journal article" date="2019" name="Int. J. Syst. Evol. Microbiol.">
        <title>The Global Catalogue of Microorganisms (GCM) 10K type strain sequencing project: providing services to taxonomists for standard genome sequencing and annotation.</title>
        <authorList>
            <consortium name="The Broad Institute Genomics Platform"/>
            <consortium name="The Broad Institute Genome Sequencing Center for Infectious Disease"/>
            <person name="Wu L."/>
            <person name="Ma J."/>
        </authorList>
    </citation>
    <scope>NUCLEOTIDE SEQUENCE [LARGE SCALE GENOMIC DNA]</scope>
    <source>
        <strain evidence="2 3">JCM 10977</strain>
    </source>
</reference>
<dbReference type="RefSeq" id="WP_343983141.1">
    <property type="nucleotide sequence ID" value="NZ_BAAAHK010000023.1"/>
</dbReference>
<keyword evidence="1" id="KW-0812">Transmembrane</keyword>
<feature type="transmembrane region" description="Helical" evidence="1">
    <location>
        <begin position="226"/>
        <end position="243"/>
    </location>
</feature>
<accession>A0ABN1RR67</accession>
<evidence type="ECO:0000256" key="1">
    <source>
        <dbReference type="SAM" id="Phobius"/>
    </source>
</evidence>
<keyword evidence="1" id="KW-0472">Membrane</keyword>
<dbReference type="Proteomes" id="UP001500542">
    <property type="component" value="Unassembled WGS sequence"/>
</dbReference>
<keyword evidence="1" id="KW-1133">Transmembrane helix</keyword>
<comment type="caution">
    <text evidence="2">The sequence shown here is derived from an EMBL/GenBank/DDBJ whole genome shotgun (WGS) entry which is preliminary data.</text>
</comment>
<feature type="transmembrane region" description="Helical" evidence="1">
    <location>
        <begin position="53"/>
        <end position="75"/>
    </location>
</feature>